<keyword evidence="1" id="KW-1133">Transmembrane helix</keyword>
<dbReference type="Proteomes" id="UP000636394">
    <property type="component" value="Unassembled WGS sequence"/>
</dbReference>
<evidence type="ECO:0000256" key="1">
    <source>
        <dbReference type="SAM" id="Phobius"/>
    </source>
</evidence>
<keyword evidence="1" id="KW-0812">Transmembrane</keyword>
<sequence length="71" mass="7659">MVLRLLGKAASIALWIEAWLLALIVMSILAPMVVGVRPYEVLSGSMGEAMPVGSMVWVDGRAGFEDVELEL</sequence>
<feature type="transmembrane region" description="Helical" evidence="1">
    <location>
        <begin position="12"/>
        <end position="36"/>
    </location>
</feature>
<reference evidence="2 3" key="1">
    <citation type="submission" date="2019-11" db="EMBL/GenBank/DDBJ databases">
        <title>Eggerthellaceae novel genus isolated from the rectal contents of marmort.</title>
        <authorList>
            <person name="Zhang G."/>
        </authorList>
    </citation>
    <scope>NUCLEOTIDE SEQUENCE [LARGE SCALE GENOMIC DNA]</scope>
    <source>
        <strain evidence="3">zg-886</strain>
    </source>
</reference>
<keyword evidence="3" id="KW-1185">Reference proteome</keyword>
<protein>
    <recommendedName>
        <fullName evidence="4">Signal peptidase I</fullName>
    </recommendedName>
</protein>
<evidence type="ECO:0008006" key="4">
    <source>
        <dbReference type="Google" id="ProtNLM"/>
    </source>
</evidence>
<gene>
    <name evidence="2" type="ORF">GMI68_01785</name>
</gene>
<name>A0ABX0IHK1_9ACTN</name>
<evidence type="ECO:0000313" key="2">
    <source>
        <dbReference type="EMBL" id="NHM13512.1"/>
    </source>
</evidence>
<keyword evidence="1" id="KW-0472">Membrane</keyword>
<dbReference type="RefSeq" id="WP_166338428.1">
    <property type="nucleotide sequence ID" value="NZ_WPCR01000002.1"/>
</dbReference>
<comment type="caution">
    <text evidence="2">The sequence shown here is derived from an EMBL/GenBank/DDBJ whole genome shotgun (WGS) entry which is preliminary data.</text>
</comment>
<dbReference type="EMBL" id="WPCR01000002">
    <property type="protein sequence ID" value="NHM13512.1"/>
    <property type="molecule type" value="Genomic_DNA"/>
</dbReference>
<evidence type="ECO:0000313" key="3">
    <source>
        <dbReference type="Proteomes" id="UP000636394"/>
    </source>
</evidence>
<accession>A0ABX0IHK1</accession>
<proteinExistence type="predicted"/>
<organism evidence="2 3">
    <name type="scientific">Xiamenia xianingshaonis</name>
    <dbReference type="NCBI Taxonomy" id="2682776"/>
    <lineage>
        <taxon>Bacteria</taxon>
        <taxon>Bacillati</taxon>
        <taxon>Actinomycetota</taxon>
        <taxon>Coriobacteriia</taxon>
        <taxon>Eggerthellales</taxon>
        <taxon>Eggerthellaceae</taxon>
        <taxon>Xiamenia</taxon>
    </lineage>
</organism>